<dbReference type="Pfam" id="PF00196">
    <property type="entry name" value="GerE"/>
    <property type="match status" value="1"/>
</dbReference>
<dbReference type="Gene3D" id="3.30.450.80">
    <property type="entry name" value="Transcription factor LuxR-like, autoinducer-binding domain"/>
    <property type="match status" value="1"/>
</dbReference>
<accession>A0A1G8B0T8</accession>
<dbReference type="OrthoDB" id="9774661at2"/>
<dbReference type="InterPro" id="IPR036388">
    <property type="entry name" value="WH-like_DNA-bd_sf"/>
</dbReference>
<dbReference type="PRINTS" id="PR00038">
    <property type="entry name" value="HTHLUXR"/>
</dbReference>
<evidence type="ECO:0000256" key="2">
    <source>
        <dbReference type="ARBA" id="ARBA00023125"/>
    </source>
</evidence>
<dbReference type="PROSITE" id="PS00622">
    <property type="entry name" value="HTH_LUXR_1"/>
    <property type="match status" value="1"/>
</dbReference>
<dbReference type="SMART" id="SM00421">
    <property type="entry name" value="HTH_LUXR"/>
    <property type="match status" value="1"/>
</dbReference>
<protein>
    <submittedName>
        <fullName evidence="5">LuxR family transcriptional regulator, quorum-sensing system regulator SolR</fullName>
    </submittedName>
</protein>
<dbReference type="PANTHER" id="PTHR44688">
    <property type="entry name" value="DNA-BINDING TRANSCRIPTIONAL ACTIVATOR DEVR_DOSR"/>
    <property type="match status" value="1"/>
</dbReference>
<dbReference type="AlphaFoldDB" id="A0A1G8B0T8"/>
<feature type="domain" description="HTH luxR-type" evidence="4">
    <location>
        <begin position="169"/>
        <end position="234"/>
    </location>
</feature>
<evidence type="ECO:0000313" key="6">
    <source>
        <dbReference type="Proteomes" id="UP000199706"/>
    </source>
</evidence>
<dbReference type="Gene3D" id="1.10.10.10">
    <property type="entry name" value="Winged helix-like DNA-binding domain superfamily/Winged helix DNA-binding domain"/>
    <property type="match status" value="1"/>
</dbReference>
<organism evidence="5 6">
    <name type="scientific">Paraburkholderia phenazinium</name>
    <dbReference type="NCBI Taxonomy" id="60549"/>
    <lineage>
        <taxon>Bacteria</taxon>
        <taxon>Pseudomonadati</taxon>
        <taxon>Pseudomonadota</taxon>
        <taxon>Betaproteobacteria</taxon>
        <taxon>Burkholderiales</taxon>
        <taxon>Burkholderiaceae</taxon>
        <taxon>Paraburkholderia</taxon>
    </lineage>
</organism>
<dbReference type="RefSeq" id="WP_090686154.1">
    <property type="nucleotide sequence ID" value="NZ_CADERL010000011.1"/>
</dbReference>
<dbReference type="CDD" id="cd06170">
    <property type="entry name" value="LuxR_C_like"/>
    <property type="match status" value="1"/>
</dbReference>
<dbReference type="Proteomes" id="UP000199706">
    <property type="component" value="Unassembled WGS sequence"/>
</dbReference>
<evidence type="ECO:0000259" key="4">
    <source>
        <dbReference type="PROSITE" id="PS50043"/>
    </source>
</evidence>
<dbReference type="PANTHER" id="PTHR44688:SF16">
    <property type="entry name" value="DNA-BINDING TRANSCRIPTIONAL ACTIVATOR DEVR_DOSR"/>
    <property type="match status" value="1"/>
</dbReference>
<dbReference type="InterPro" id="IPR016032">
    <property type="entry name" value="Sig_transdc_resp-reg_C-effctor"/>
</dbReference>
<dbReference type="GO" id="GO:0003677">
    <property type="term" value="F:DNA binding"/>
    <property type="evidence" value="ECO:0007669"/>
    <property type="project" value="UniProtKB-KW"/>
</dbReference>
<dbReference type="GO" id="GO:0006355">
    <property type="term" value="P:regulation of DNA-templated transcription"/>
    <property type="evidence" value="ECO:0007669"/>
    <property type="project" value="InterPro"/>
</dbReference>
<proteinExistence type="predicted"/>
<dbReference type="PROSITE" id="PS50043">
    <property type="entry name" value="HTH_LUXR_2"/>
    <property type="match status" value="1"/>
</dbReference>
<dbReference type="Pfam" id="PF03472">
    <property type="entry name" value="Autoind_bind"/>
    <property type="match status" value="1"/>
</dbReference>
<evidence type="ECO:0000256" key="1">
    <source>
        <dbReference type="ARBA" id="ARBA00023015"/>
    </source>
</evidence>
<evidence type="ECO:0000256" key="3">
    <source>
        <dbReference type="ARBA" id="ARBA00023163"/>
    </source>
</evidence>
<gene>
    <name evidence="5" type="ORF">SAMN05216466_108175</name>
</gene>
<dbReference type="SUPFAM" id="SSF46894">
    <property type="entry name" value="C-terminal effector domain of the bipartite response regulators"/>
    <property type="match status" value="1"/>
</dbReference>
<dbReference type="InterPro" id="IPR005143">
    <property type="entry name" value="TF_LuxR_autoind-bd_dom"/>
</dbReference>
<sequence>MESYFQDAYQSFYAARDEYALFKEITSFARKLGFEYCCYGIRMPLPVSKPAVKIFDSYPPGWMTHYQTSGFLEIDPTVREGMRNTNLIVWPYAMYDEAPRLWSDAGDFGIKVGVAQSSWTAHGAFGLLTMSRHADPLSPSEVENLQLPANWLSNLCHMRMGQFLESKLVPEVSTPLTAREREVLRWTGEGKTSYEIGKILSISERTVNFHVNNVLLKLAATNKVQAVVKAVATGLI</sequence>
<dbReference type="InterPro" id="IPR036693">
    <property type="entry name" value="TF_LuxR_autoind-bd_dom_sf"/>
</dbReference>
<keyword evidence="2" id="KW-0238">DNA-binding</keyword>
<dbReference type="InterPro" id="IPR000792">
    <property type="entry name" value="Tscrpt_reg_LuxR_C"/>
</dbReference>
<dbReference type="SUPFAM" id="SSF75516">
    <property type="entry name" value="Pheromone-binding domain of LuxR-like quorum-sensing transcription factors"/>
    <property type="match status" value="1"/>
</dbReference>
<reference evidence="5 6" key="1">
    <citation type="submission" date="2016-10" db="EMBL/GenBank/DDBJ databases">
        <authorList>
            <person name="de Groot N.N."/>
        </authorList>
    </citation>
    <scope>NUCLEOTIDE SEQUENCE [LARGE SCALE GENOMIC DNA]</scope>
    <source>
        <strain evidence="5 6">LMG 2247</strain>
    </source>
</reference>
<keyword evidence="3" id="KW-0804">Transcription</keyword>
<dbReference type="EMBL" id="FNCJ01000008">
    <property type="protein sequence ID" value="SDH26751.1"/>
    <property type="molecule type" value="Genomic_DNA"/>
</dbReference>
<evidence type="ECO:0000313" key="5">
    <source>
        <dbReference type="EMBL" id="SDH26751.1"/>
    </source>
</evidence>
<name>A0A1G8B0T8_9BURK</name>
<keyword evidence="1" id="KW-0805">Transcription regulation</keyword>